<keyword evidence="3" id="KW-1185">Reference proteome</keyword>
<feature type="transmembrane region" description="Helical" evidence="1">
    <location>
        <begin position="166"/>
        <end position="185"/>
    </location>
</feature>
<keyword evidence="1" id="KW-0472">Membrane</keyword>
<organism evidence="2 3">
    <name type="scientific">Thalassovita aquimarina</name>
    <dbReference type="NCBI Taxonomy" id="2785917"/>
    <lineage>
        <taxon>Bacteria</taxon>
        <taxon>Pseudomonadati</taxon>
        <taxon>Pseudomonadota</taxon>
        <taxon>Alphaproteobacteria</taxon>
        <taxon>Rhodobacterales</taxon>
        <taxon>Roseobacteraceae</taxon>
        <taxon>Thalassovita</taxon>
    </lineage>
</organism>
<dbReference type="RefSeq" id="WP_212700278.1">
    <property type="nucleotide sequence ID" value="NZ_JADMKU010000004.1"/>
</dbReference>
<name>A0ABS5HPB7_9RHOB</name>
<keyword evidence="1" id="KW-0812">Transmembrane</keyword>
<sequence length="190" mass="20446">MIDPLQVRPDEGNGLRLFALDVDRDERERLQTILNAAEPGLAAGRLADLLGVQDVDATRIEIFHTDDLSGFGLFNYLIKANGLPEAALEPDRARIEALEGTVMILYSRAFHDRHETLAPAAHVTLIGAWDEALPEMEFTPLRSASAKGAIGNAKAEPAPAPTLQRWFWAAVLFVALAIAALIAGLKGASG</sequence>
<comment type="caution">
    <text evidence="2">The sequence shown here is derived from an EMBL/GenBank/DDBJ whole genome shotgun (WGS) entry which is preliminary data.</text>
</comment>
<evidence type="ECO:0000256" key="1">
    <source>
        <dbReference type="SAM" id="Phobius"/>
    </source>
</evidence>
<dbReference type="Proteomes" id="UP001195941">
    <property type="component" value="Unassembled WGS sequence"/>
</dbReference>
<gene>
    <name evidence="2" type="ORF">IT775_06475</name>
</gene>
<reference evidence="2 3" key="1">
    <citation type="journal article" date="2021" name="Arch. Microbiol.">
        <title>Thalassobius aquimarinus sp. nov., isolated from the Sea of Japan seashore.</title>
        <authorList>
            <person name="Kurilenko V.V."/>
            <person name="Romanenko L.A."/>
            <person name="Chernysheva N.Y."/>
            <person name="Velansky P.V."/>
            <person name="Tekutyeva L.A."/>
            <person name="Isaeva M.P."/>
            <person name="Mikhailov V.V."/>
        </authorList>
    </citation>
    <scope>NUCLEOTIDE SEQUENCE [LARGE SCALE GENOMIC DNA]</scope>
    <source>
        <strain evidence="2 3">KMM 8518</strain>
    </source>
</reference>
<evidence type="ECO:0000313" key="2">
    <source>
        <dbReference type="EMBL" id="MBR9650764.1"/>
    </source>
</evidence>
<dbReference type="EMBL" id="JADMKU010000004">
    <property type="protein sequence ID" value="MBR9650764.1"/>
    <property type="molecule type" value="Genomic_DNA"/>
</dbReference>
<protein>
    <submittedName>
        <fullName evidence="2">Uncharacterized protein</fullName>
    </submittedName>
</protein>
<proteinExistence type="predicted"/>
<keyword evidence="1" id="KW-1133">Transmembrane helix</keyword>
<evidence type="ECO:0000313" key="3">
    <source>
        <dbReference type="Proteomes" id="UP001195941"/>
    </source>
</evidence>
<accession>A0ABS5HPB7</accession>